<name>A0A1U7CJR1_9BACT</name>
<dbReference type="AlphaFoldDB" id="A0A1U7CJR1"/>
<evidence type="ECO:0000313" key="3">
    <source>
        <dbReference type="Proteomes" id="UP000186309"/>
    </source>
</evidence>
<dbReference type="Proteomes" id="UP000186309">
    <property type="component" value="Chromosome"/>
</dbReference>
<evidence type="ECO:0000256" key="1">
    <source>
        <dbReference type="SAM" id="SignalP"/>
    </source>
</evidence>
<keyword evidence="1" id="KW-0732">Signal</keyword>
<dbReference type="STRING" id="1387353.BSF38_00583"/>
<reference evidence="3" key="1">
    <citation type="submission" date="2016-12" db="EMBL/GenBank/DDBJ databases">
        <title>Comparative genomics of four Isosphaeraceae planctomycetes: a common pool of plasmids and glycoside hydrolase genes.</title>
        <authorList>
            <person name="Ivanova A."/>
        </authorList>
    </citation>
    <scope>NUCLEOTIDE SEQUENCE [LARGE SCALE GENOMIC DNA]</scope>
    <source>
        <strain evidence="3">PX4</strain>
    </source>
</reference>
<gene>
    <name evidence="2" type="ORF">BSF38_00583</name>
</gene>
<feature type="signal peptide" evidence="1">
    <location>
        <begin position="1"/>
        <end position="35"/>
    </location>
</feature>
<protein>
    <recommendedName>
        <fullName evidence="4">Outer membrane lipoprotein-sorting protein</fullName>
    </recommendedName>
</protein>
<dbReference type="OrthoDB" id="253123at2"/>
<accession>A0A1U7CJR1</accession>
<sequence length="304" mass="33162">MSNRARCNLNPQGRSTVRRTSRLPLSLSRSVAALAVLVACAAAAEARSPQAKTPTDAEARLAYMNKMIAAYEVRPADGSNALYTVKPEPALRFVNTVGASRDGAVFLWVDARGRPEAAAQVMVLRGGTWVHELTSLSTGTLVAKSAGLPDWKPTEGGVQFRPVPGAPKPAGTAEQRLVQMRALTRLFVVEDEFRGQGWQRLRMLAKPFARYGESNGAVVDGALFCFVLTTDPEAYLLIEARKGSNGLEWQYALTRMTIYPLRASLQGKTVWNEGFRFGDSPTATFVNRVLTPDPEAPREPQADR</sequence>
<dbReference type="EMBL" id="CP019082">
    <property type="protein sequence ID" value="APW59169.1"/>
    <property type="molecule type" value="Genomic_DNA"/>
</dbReference>
<dbReference type="RefSeq" id="WP_076343382.1">
    <property type="nucleotide sequence ID" value="NZ_CP019082.1"/>
</dbReference>
<proteinExistence type="predicted"/>
<organism evidence="2 3">
    <name type="scientific">Paludisphaera borealis</name>
    <dbReference type="NCBI Taxonomy" id="1387353"/>
    <lineage>
        <taxon>Bacteria</taxon>
        <taxon>Pseudomonadati</taxon>
        <taxon>Planctomycetota</taxon>
        <taxon>Planctomycetia</taxon>
        <taxon>Isosphaerales</taxon>
        <taxon>Isosphaeraceae</taxon>
        <taxon>Paludisphaera</taxon>
    </lineage>
</organism>
<evidence type="ECO:0008006" key="4">
    <source>
        <dbReference type="Google" id="ProtNLM"/>
    </source>
</evidence>
<keyword evidence="3" id="KW-1185">Reference proteome</keyword>
<evidence type="ECO:0000313" key="2">
    <source>
        <dbReference type="EMBL" id="APW59169.1"/>
    </source>
</evidence>
<feature type="chain" id="PRO_5013318788" description="Outer membrane lipoprotein-sorting protein" evidence="1">
    <location>
        <begin position="36"/>
        <end position="304"/>
    </location>
</feature>
<dbReference type="KEGG" id="pbor:BSF38_00583"/>